<protein>
    <submittedName>
        <fullName evidence="1">Uncharacterized protein</fullName>
    </submittedName>
</protein>
<dbReference type="AlphaFoldDB" id="A0A8S1KKZ4"/>
<dbReference type="EMBL" id="CAJJDN010000009">
    <property type="protein sequence ID" value="CAD8055759.1"/>
    <property type="molecule type" value="Genomic_DNA"/>
</dbReference>
<accession>A0A8S1KKZ4</accession>
<proteinExistence type="predicted"/>
<keyword evidence="2" id="KW-1185">Reference proteome</keyword>
<gene>
    <name evidence="1" type="ORF">PSON_ATCC_30995.1.T0090406</name>
</gene>
<name>A0A8S1KKZ4_9CILI</name>
<evidence type="ECO:0000313" key="1">
    <source>
        <dbReference type="EMBL" id="CAD8055759.1"/>
    </source>
</evidence>
<reference evidence="1" key="1">
    <citation type="submission" date="2021-01" db="EMBL/GenBank/DDBJ databases">
        <authorList>
            <consortium name="Genoscope - CEA"/>
            <person name="William W."/>
        </authorList>
    </citation>
    <scope>NUCLEOTIDE SEQUENCE</scope>
</reference>
<evidence type="ECO:0000313" key="2">
    <source>
        <dbReference type="Proteomes" id="UP000692954"/>
    </source>
</evidence>
<organism evidence="1 2">
    <name type="scientific">Paramecium sonneborni</name>
    <dbReference type="NCBI Taxonomy" id="65129"/>
    <lineage>
        <taxon>Eukaryota</taxon>
        <taxon>Sar</taxon>
        <taxon>Alveolata</taxon>
        <taxon>Ciliophora</taxon>
        <taxon>Intramacronucleata</taxon>
        <taxon>Oligohymenophorea</taxon>
        <taxon>Peniculida</taxon>
        <taxon>Parameciidae</taxon>
        <taxon>Paramecium</taxon>
    </lineage>
</organism>
<comment type="caution">
    <text evidence="1">The sequence shown here is derived from an EMBL/GenBank/DDBJ whole genome shotgun (WGS) entry which is preliminary data.</text>
</comment>
<dbReference type="Proteomes" id="UP000692954">
    <property type="component" value="Unassembled WGS sequence"/>
</dbReference>
<sequence length="103" mass="12755">MNEKDQEKQKLLYLLILTQFKKIREKDKHFYQRLQKVQKILWSQAYFGYENDSRLLVKQLILLLWFNKDQMIQMVKTRKHQELPEEIKLLILLLIIKINRNIN</sequence>